<dbReference type="EMBL" id="UGNY01000001">
    <property type="protein sequence ID" value="STX39881.1"/>
    <property type="molecule type" value="Genomic_DNA"/>
</dbReference>
<dbReference type="Proteomes" id="UP000254033">
    <property type="component" value="Unassembled WGS sequence"/>
</dbReference>
<dbReference type="SUPFAM" id="SSF141986">
    <property type="entry name" value="LD-carboxypeptidase A C-terminal domain-like"/>
    <property type="match status" value="1"/>
</dbReference>
<evidence type="ECO:0000259" key="6">
    <source>
        <dbReference type="Pfam" id="PF02016"/>
    </source>
</evidence>
<dbReference type="PANTHER" id="PTHR30237">
    <property type="entry name" value="MURAMOYLTETRAPEPTIDE CARBOXYPEPTIDASE"/>
    <property type="match status" value="1"/>
</dbReference>
<reference evidence="8 9" key="1">
    <citation type="submission" date="2018-06" db="EMBL/GenBank/DDBJ databases">
        <authorList>
            <consortium name="Pathogen Informatics"/>
            <person name="Doyle S."/>
        </authorList>
    </citation>
    <scope>NUCLEOTIDE SEQUENCE [LARGE SCALE GENOMIC DNA]</scope>
    <source>
        <strain evidence="8 9">NCTC11978</strain>
    </source>
</reference>
<dbReference type="InterPro" id="IPR029062">
    <property type="entry name" value="Class_I_gatase-like"/>
</dbReference>
<organism evidence="8 9">
    <name type="scientific">Legionella feeleii</name>
    <dbReference type="NCBI Taxonomy" id="453"/>
    <lineage>
        <taxon>Bacteria</taxon>
        <taxon>Pseudomonadati</taxon>
        <taxon>Pseudomonadota</taxon>
        <taxon>Gammaproteobacteria</taxon>
        <taxon>Legionellales</taxon>
        <taxon>Legionellaceae</taxon>
        <taxon>Legionella</taxon>
    </lineage>
</organism>
<dbReference type="InterPro" id="IPR040449">
    <property type="entry name" value="Peptidase_S66_N"/>
</dbReference>
<name>A0A378IZF8_9GAMM</name>
<comment type="similarity">
    <text evidence="1">Belongs to the peptidase S66 family.</text>
</comment>
<proteinExistence type="inferred from homology"/>
<dbReference type="InterPro" id="IPR003507">
    <property type="entry name" value="S66_fam"/>
</dbReference>
<dbReference type="CDD" id="cd07025">
    <property type="entry name" value="Peptidase_S66"/>
    <property type="match status" value="1"/>
</dbReference>
<dbReference type="InterPro" id="IPR027461">
    <property type="entry name" value="Carboxypeptidase_A_C_sf"/>
</dbReference>
<dbReference type="InterPro" id="IPR040921">
    <property type="entry name" value="Peptidase_S66C"/>
</dbReference>
<evidence type="ECO:0000256" key="1">
    <source>
        <dbReference type="ARBA" id="ARBA00010233"/>
    </source>
</evidence>
<evidence type="ECO:0000313" key="8">
    <source>
        <dbReference type="EMBL" id="STX39881.1"/>
    </source>
</evidence>
<keyword evidence="3" id="KW-0645">Protease</keyword>
<evidence type="ECO:0000256" key="5">
    <source>
        <dbReference type="ARBA" id="ARBA00022825"/>
    </source>
</evidence>
<dbReference type="AlphaFoldDB" id="A0A378IZF8"/>
<dbReference type="InterPro" id="IPR027478">
    <property type="entry name" value="LdcA_N"/>
</dbReference>
<keyword evidence="2 8" id="KW-0121">Carboxypeptidase</keyword>
<evidence type="ECO:0000256" key="4">
    <source>
        <dbReference type="ARBA" id="ARBA00022801"/>
    </source>
</evidence>
<evidence type="ECO:0000259" key="7">
    <source>
        <dbReference type="Pfam" id="PF17676"/>
    </source>
</evidence>
<evidence type="ECO:0000256" key="2">
    <source>
        <dbReference type="ARBA" id="ARBA00022645"/>
    </source>
</evidence>
<protein>
    <submittedName>
        <fullName evidence="8">Muramoyltetrapeptide carboxypeptidase</fullName>
        <ecNumber evidence="8">3.4.17.13</ecNumber>
    </submittedName>
</protein>
<dbReference type="GO" id="GO:0008236">
    <property type="term" value="F:serine-type peptidase activity"/>
    <property type="evidence" value="ECO:0007669"/>
    <property type="project" value="UniProtKB-KW"/>
</dbReference>
<evidence type="ECO:0000256" key="3">
    <source>
        <dbReference type="ARBA" id="ARBA00022670"/>
    </source>
</evidence>
<dbReference type="Pfam" id="PF17676">
    <property type="entry name" value="Peptidase_S66C"/>
    <property type="match status" value="1"/>
</dbReference>
<dbReference type="GO" id="GO:0106415">
    <property type="term" value="F:muramoyltetrapeptide carboxypeptidase activity"/>
    <property type="evidence" value="ECO:0007669"/>
    <property type="project" value="UniProtKB-EC"/>
</dbReference>
<accession>A0A378IZF8</accession>
<feature type="domain" description="LD-carboxypeptidase N-terminal" evidence="6">
    <location>
        <begin position="1"/>
        <end position="64"/>
    </location>
</feature>
<dbReference type="EC" id="3.4.17.13" evidence="8"/>
<sequence>MDFFADSSVQAIFAARGGQGSQRILPLLDYSLISKNPKKLFGFSDTTALQLGLLKQSNLVSYSGYTLTTKMTPLLEKTLLACLTDEAFQINEGETGNPGIVRGTLVGGNLSLLSSLIGTPYQPNFKRTILLLEDVNVEPYNIDRMLSHLELAGIFNQVSGVIFGQFENCFSESSPSDGSITQVIHEWIGRLVVPCIKDFPYGHGIKKCVVPIGREILLDADSIFISVE</sequence>
<dbReference type="Gene3D" id="3.40.50.10740">
    <property type="entry name" value="Class I glutamine amidotransferase-like"/>
    <property type="match status" value="1"/>
</dbReference>
<keyword evidence="4 8" id="KW-0378">Hydrolase</keyword>
<dbReference type="Pfam" id="PF02016">
    <property type="entry name" value="Peptidase_S66"/>
    <property type="match status" value="1"/>
</dbReference>
<evidence type="ECO:0000313" key="9">
    <source>
        <dbReference type="Proteomes" id="UP000254033"/>
    </source>
</evidence>
<gene>
    <name evidence="8" type="primary">ldcA</name>
    <name evidence="8" type="ORF">NCTC11978_03087</name>
</gene>
<dbReference type="GO" id="GO:0006508">
    <property type="term" value="P:proteolysis"/>
    <property type="evidence" value="ECO:0007669"/>
    <property type="project" value="UniProtKB-KW"/>
</dbReference>
<feature type="domain" description="LD-carboxypeptidase C-terminal" evidence="7">
    <location>
        <begin position="102"/>
        <end position="216"/>
    </location>
</feature>
<dbReference type="Gene3D" id="3.50.30.60">
    <property type="entry name" value="LD-carboxypeptidase A C-terminal domain-like"/>
    <property type="match status" value="1"/>
</dbReference>
<dbReference type="PANTHER" id="PTHR30237:SF2">
    <property type="entry name" value="MUREIN TETRAPEPTIDE CARBOXYPEPTIDASE"/>
    <property type="match status" value="1"/>
</dbReference>
<keyword evidence="5" id="KW-0720">Serine protease</keyword>
<dbReference type="SUPFAM" id="SSF52317">
    <property type="entry name" value="Class I glutamine amidotransferase-like"/>
    <property type="match status" value="1"/>
</dbReference>